<evidence type="ECO:0000313" key="3">
    <source>
        <dbReference type="EMBL" id="MFB9908065.1"/>
    </source>
</evidence>
<dbReference type="RefSeq" id="WP_377859312.1">
    <property type="nucleotide sequence ID" value="NZ_JBHLZU010000026.1"/>
</dbReference>
<evidence type="ECO:0000256" key="2">
    <source>
        <dbReference type="SAM" id="Phobius"/>
    </source>
</evidence>
<evidence type="ECO:0008006" key="5">
    <source>
        <dbReference type="Google" id="ProtNLM"/>
    </source>
</evidence>
<proteinExistence type="predicted"/>
<keyword evidence="2" id="KW-0472">Membrane</keyword>
<organism evidence="3 4">
    <name type="scientific">Allokutzneria oryzae</name>
    <dbReference type="NCBI Taxonomy" id="1378989"/>
    <lineage>
        <taxon>Bacteria</taxon>
        <taxon>Bacillati</taxon>
        <taxon>Actinomycetota</taxon>
        <taxon>Actinomycetes</taxon>
        <taxon>Pseudonocardiales</taxon>
        <taxon>Pseudonocardiaceae</taxon>
        <taxon>Allokutzneria</taxon>
    </lineage>
</organism>
<keyword evidence="2" id="KW-0812">Transmembrane</keyword>
<keyword evidence="4" id="KW-1185">Reference proteome</keyword>
<accession>A0ABV6A4I4</accession>
<feature type="transmembrane region" description="Helical" evidence="2">
    <location>
        <begin position="24"/>
        <end position="43"/>
    </location>
</feature>
<protein>
    <recommendedName>
        <fullName evidence="5">Septum formation-related domain-containing protein</fullName>
    </recommendedName>
</protein>
<comment type="caution">
    <text evidence="3">The sequence shown here is derived from an EMBL/GenBank/DDBJ whole genome shotgun (WGS) entry which is preliminary data.</text>
</comment>
<dbReference type="Proteomes" id="UP001589693">
    <property type="component" value="Unassembled WGS sequence"/>
</dbReference>
<dbReference type="EMBL" id="JBHLZU010000026">
    <property type="protein sequence ID" value="MFB9908065.1"/>
    <property type="molecule type" value="Genomic_DNA"/>
</dbReference>
<gene>
    <name evidence="3" type="ORF">ACFFQA_29380</name>
</gene>
<sequence>MDTPQDPAAHPAPEPKPKRSPVRLIVSIVVPLVAVGAGVYFYLNSAGNAKIGDCLADGADANSPMRKVDCGAQADYRVVGRVEGKTRDEANESKLCQSFPATEVVYWEGGSGSTGNVLCLEPYRP</sequence>
<evidence type="ECO:0000313" key="4">
    <source>
        <dbReference type="Proteomes" id="UP001589693"/>
    </source>
</evidence>
<reference evidence="3 4" key="1">
    <citation type="submission" date="2024-09" db="EMBL/GenBank/DDBJ databases">
        <authorList>
            <person name="Sun Q."/>
            <person name="Mori K."/>
        </authorList>
    </citation>
    <scope>NUCLEOTIDE SEQUENCE [LARGE SCALE GENOMIC DNA]</scope>
    <source>
        <strain evidence="3 4">TBRC 7907</strain>
    </source>
</reference>
<keyword evidence="2" id="KW-1133">Transmembrane helix</keyword>
<name>A0ABV6A4I4_9PSEU</name>
<feature type="region of interest" description="Disordered" evidence="1">
    <location>
        <begin position="1"/>
        <end position="20"/>
    </location>
</feature>
<evidence type="ECO:0000256" key="1">
    <source>
        <dbReference type="SAM" id="MobiDB-lite"/>
    </source>
</evidence>